<sequence length="118" mass="13651">MNSSSRKNVKPIYENISCNTRQRSHENEIYPIKRTYHDDYIAVVIPYNSSPLSPHSQLAFEAGKEELLTNEHADLQTTTTSRFMSLNLKGLKSLVVQLFTYLINIEVVMNNVRSKRYV</sequence>
<protein>
    <submittedName>
        <fullName evidence="1">CLUMA_CG003303, isoform A</fullName>
    </submittedName>
</protein>
<proteinExistence type="predicted"/>
<organism evidence="1 2">
    <name type="scientific">Clunio marinus</name>
    <dbReference type="NCBI Taxonomy" id="568069"/>
    <lineage>
        <taxon>Eukaryota</taxon>
        <taxon>Metazoa</taxon>
        <taxon>Ecdysozoa</taxon>
        <taxon>Arthropoda</taxon>
        <taxon>Hexapoda</taxon>
        <taxon>Insecta</taxon>
        <taxon>Pterygota</taxon>
        <taxon>Neoptera</taxon>
        <taxon>Endopterygota</taxon>
        <taxon>Diptera</taxon>
        <taxon>Nematocera</taxon>
        <taxon>Chironomoidea</taxon>
        <taxon>Chironomidae</taxon>
        <taxon>Clunio</taxon>
    </lineage>
</organism>
<evidence type="ECO:0000313" key="1">
    <source>
        <dbReference type="EMBL" id="CRK89528.1"/>
    </source>
</evidence>
<dbReference type="AlphaFoldDB" id="A0A1J1HN94"/>
<evidence type="ECO:0000313" key="2">
    <source>
        <dbReference type="Proteomes" id="UP000183832"/>
    </source>
</evidence>
<gene>
    <name evidence="1" type="ORF">CLUMA_CG003303</name>
</gene>
<keyword evidence="2" id="KW-1185">Reference proteome</keyword>
<name>A0A1J1HN94_9DIPT</name>
<dbReference type="EMBL" id="CVRI01000013">
    <property type="protein sequence ID" value="CRK89528.1"/>
    <property type="molecule type" value="Genomic_DNA"/>
</dbReference>
<dbReference type="Proteomes" id="UP000183832">
    <property type="component" value="Unassembled WGS sequence"/>
</dbReference>
<reference evidence="1 2" key="1">
    <citation type="submission" date="2015-04" db="EMBL/GenBank/DDBJ databases">
        <authorList>
            <person name="Syromyatnikov M.Y."/>
            <person name="Popov V.N."/>
        </authorList>
    </citation>
    <scope>NUCLEOTIDE SEQUENCE [LARGE SCALE GENOMIC DNA]</scope>
</reference>
<accession>A0A1J1HN94</accession>